<keyword evidence="4" id="KW-0964">Secreted</keyword>
<accession>A0A8S4PAC3</accession>
<feature type="disulfide bond" evidence="13">
    <location>
        <begin position="600"/>
        <end position="643"/>
    </location>
</feature>
<dbReference type="Pfam" id="PF00008">
    <property type="entry name" value="EGF"/>
    <property type="match status" value="2"/>
</dbReference>
<feature type="disulfide bond" evidence="13">
    <location>
        <begin position="728"/>
        <end position="771"/>
    </location>
</feature>
<feature type="domain" description="Sushi" evidence="17">
    <location>
        <begin position="474"/>
        <end position="534"/>
    </location>
</feature>
<feature type="domain" description="Sushi" evidence="17">
    <location>
        <begin position="279"/>
        <end position="339"/>
    </location>
</feature>
<evidence type="ECO:0000256" key="15">
    <source>
        <dbReference type="SAM" id="Phobius"/>
    </source>
</evidence>
<evidence type="ECO:0000256" key="6">
    <source>
        <dbReference type="ARBA" id="ARBA00022659"/>
    </source>
</evidence>
<feature type="disulfide bond" evidence="13">
    <location>
        <begin position="476"/>
        <end position="519"/>
    </location>
</feature>
<comment type="subcellular location">
    <subcellularLocation>
        <location evidence="1">Cytoplasm</location>
    </subcellularLocation>
    <subcellularLocation>
        <location evidence="2">Secreted</location>
    </subcellularLocation>
</comment>
<dbReference type="InterPro" id="IPR000152">
    <property type="entry name" value="EGF-type_Asp/Asn_hydroxyl_site"/>
</dbReference>
<feature type="disulfide bond" evidence="13">
    <location>
        <begin position="310"/>
        <end position="337"/>
    </location>
</feature>
<keyword evidence="11" id="KW-0325">Glycoprotein</keyword>
<comment type="caution">
    <text evidence="12">Lacks conserved residue(s) required for the propagation of feature annotation.</text>
</comment>
<feature type="domain" description="Sushi" evidence="17">
    <location>
        <begin position="979"/>
        <end position="1036"/>
    </location>
</feature>
<feature type="domain" description="Sushi" evidence="17">
    <location>
        <begin position="662"/>
        <end position="722"/>
    </location>
</feature>
<sequence>MSINHRDTEDRTVKRRGHIMAGCNSILAALVALTLCHFSQGTFVKQGELFEVAESDIPNAWRKLFIQADNIFENGYIAGFTAFFHNTAPIRLQVWERKNESLPNTYTLRSERRVIPEGTGLQTVSFDPSEFLYTLPGDRYGYFNEDKNATIGYRVVEKDDPAAVEWSSIRDSWPQVNDSWKFDKLKLGYQFAIELSVYIEVDDCVNVTCLNGGVCVDGFDNYTCHCKNNYIGVDCEKSATEDQCATLPCQNSGACIDMMNDYFCSCPPQYTGRNCQIATICPNITEPENSVLTVGSLNNNLPGSTVEFSCDSGYHLNGYTRLTCLTTGSWDADVPTCNVNVCPNVTAPEFSTARDEDRNITAEAGEDIVDNSVGDTIVFACDTGYHTVGSDVITCTKDGHWDYPPIAMKCEENRCPDLTVPNNAQISTGTGSGNIVGHKVLFECDSDFTLLGSPELICNTSGLWDKPAPYCQEIKCPAIVLPVQASVSAGSLTERSKGDSITFTCGNGFVLHGAATITCKENGQWNSNAPICEVISCPTLKVPDNGMVASSPLSTIVGTIVVFECDAGFNLLGAQSIRCQSNGAWTNNVPFCSEIAAITCPDLKLPLNANLTNGTLTNNTVNSSVEVECIDRYTIMGSSVLTCMSDGAWDTHLPFCQKVEDVTCPDVIQPLNSELTAGSLTENKINSTVKIGCVDGHTLVGSSVLTCMSNGAWDANVPYCQRIEGVTCPDVILPINSKVTTGAVNGNQINSTVEMECLDGYSLIGSTVLTCMSNGAWDINVPYCQKVKDVTCPDVIQPMNSELTAGSLTGNKINSTVEIKCLDGFTLMGSSVLTCMSHGAWDANVPFCRKVEDVTCPDVIQPMNSELTAGSLTGNKINSTVGIKCLDGFTLMGSSVLTCMSKGAWDANVPFCQQVEDVACPDVIQPMNSELTAGSLTGNKINSTVGIKCLDGFTLMGSSILTCMPDGAWDQNVPFCSKIQCPVVIQPANGAASGNDRDKDSRVTFTCSSDHVLKGSDTITCQANGQWSGNVPFCDQKPTGDNGTDATTVTSTVVTATNPVSTLPTTTEPEVTTEKDNKGGNGVTCPPQTAAQTAEQNDLYLFIILILVGVIVLLVLIGFFMLIYLCRRSYTVSKYYAYNPYLTNNKMVDPERQSGGTDARNGQQQGSPRSPTASIGGEKNNGFKFETNENAM</sequence>
<feature type="disulfide bond" evidence="13">
    <location>
        <begin position="415"/>
        <end position="458"/>
    </location>
</feature>
<evidence type="ECO:0000256" key="7">
    <source>
        <dbReference type="ARBA" id="ARBA00022729"/>
    </source>
</evidence>
<evidence type="ECO:0000256" key="11">
    <source>
        <dbReference type="ARBA" id="ARBA00023180"/>
    </source>
</evidence>
<feature type="domain" description="EGF-like" evidence="16">
    <location>
        <begin position="200"/>
        <end position="236"/>
    </location>
</feature>
<evidence type="ECO:0000256" key="10">
    <source>
        <dbReference type="ARBA" id="ARBA00023157"/>
    </source>
</evidence>
<dbReference type="PANTHER" id="PTHR19325:SF567">
    <property type="entry name" value="SUSHI, VON WILLEBRAND FACTOR TYPE A, EGF AND PENTRAXIN DOMAIN-CONTAINING PROTEIN 1-LIKE"/>
    <property type="match status" value="1"/>
</dbReference>
<evidence type="ECO:0000313" key="18">
    <source>
        <dbReference type="EMBL" id="CAH1790204.1"/>
    </source>
</evidence>
<dbReference type="Gene3D" id="2.10.25.10">
    <property type="entry name" value="Laminin"/>
    <property type="match status" value="2"/>
</dbReference>
<name>A0A8S4PAC3_OWEFU</name>
<reference evidence="18" key="1">
    <citation type="submission" date="2022-03" db="EMBL/GenBank/DDBJ databases">
        <authorList>
            <person name="Martin C."/>
        </authorList>
    </citation>
    <scope>NUCLEOTIDE SEQUENCE</scope>
</reference>
<dbReference type="SUPFAM" id="SSF57196">
    <property type="entry name" value="EGF/Laminin"/>
    <property type="match status" value="2"/>
</dbReference>
<dbReference type="SUPFAM" id="SSF57535">
    <property type="entry name" value="Complement control module/SCR domain"/>
    <property type="match status" value="12"/>
</dbReference>
<feature type="disulfide bond" evidence="12">
    <location>
        <begin position="226"/>
        <end position="235"/>
    </location>
</feature>
<evidence type="ECO:0000256" key="4">
    <source>
        <dbReference type="ARBA" id="ARBA00022525"/>
    </source>
</evidence>
<dbReference type="PROSITE" id="PS00010">
    <property type="entry name" value="ASX_HYDROXYL"/>
    <property type="match status" value="2"/>
</dbReference>
<dbReference type="PANTHER" id="PTHR19325">
    <property type="entry name" value="COMPLEMENT COMPONENT-RELATED SUSHI DOMAIN-CONTAINING"/>
    <property type="match status" value="1"/>
</dbReference>
<keyword evidence="9" id="KW-0106">Calcium</keyword>
<keyword evidence="15" id="KW-1133">Transmembrane helix</keyword>
<feature type="disulfide bond" evidence="13">
    <location>
        <begin position="949"/>
        <end position="976"/>
    </location>
</feature>
<dbReference type="CDD" id="cd00033">
    <property type="entry name" value="CCP"/>
    <property type="match status" value="12"/>
</dbReference>
<feature type="region of interest" description="Disordered" evidence="14">
    <location>
        <begin position="1059"/>
        <end position="1088"/>
    </location>
</feature>
<feature type="transmembrane region" description="Helical" evidence="15">
    <location>
        <begin position="1099"/>
        <end position="1125"/>
    </location>
</feature>
<feature type="disulfide bond" evidence="13">
    <location>
        <begin position="792"/>
        <end position="835"/>
    </location>
</feature>
<dbReference type="InterPro" id="IPR050350">
    <property type="entry name" value="Compl-Cell_Adhes-Reg"/>
</dbReference>
<feature type="domain" description="Sushi" evidence="17">
    <location>
        <begin position="726"/>
        <end position="786"/>
    </location>
</feature>
<feature type="disulfide bond" evidence="12">
    <location>
        <begin position="266"/>
        <end position="275"/>
    </location>
</feature>
<dbReference type="GO" id="GO:0005509">
    <property type="term" value="F:calcium ion binding"/>
    <property type="evidence" value="ECO:0007669"/>
    <property type="project" value="InterPro"/>
</dbReference>
<dbReference type="FunFam" id="2.10.25.10:FF:000425">
    <property type="entry name" value="Eyes shut homolog"/>
    <property type="match status" value="1"/>
</dbReference>
<evidence type="ECO:0000256" key="14">
    <source>
        <dbReference type="SAM" id="MobiDB-lite"/>
    </source>
</evidence>
<feature type="disulfide bond" evidence="13">
    <location>
        <begin position="920"/>
        <end position="963"/>
    </location>
</feature>
<feature type="domain" description="Sushi" evidence="17">
    <location>
        <begin position="790"/>
        <end position="850"/>
    </location>
</feature>
<feature type="disulfide bond" evidence="13">
    <location>
        <begin position="856"/>
        <end position="899"/>
    </location>
</feature>
<dbReference type="SMART" id="SM00179">
    <property type="entry name" value="EGF_CA"/>
    <property type="match status" value="2"/>
</dbReference>
<keyword evidence="5 12" id="KW-0245">EGF-like domain</keyword>
<organism evidence="18 19">
    <name type="scientific">Owenia fusiformis</name>
    <name type="common">Polychaete worm</name>
    <dbReference type="NCBI Taxonomy" id="6347"/>
    <lineage>
        <taxon>Eukaryota</taxon>
        <taxon>Metazoa</taxon>
        <taxon>Spiralia</taxon>
        <taxon>Lophotrochozoa</taxon>
        <taxon>Annelida</taxon>
        <taxon>Polychaeta</taxon>
        <taxon>Sedentaria</taxon>
        <taxon>Canalipalpata</taxon>
        <taxon>Sabellida</taxon>
        <taxon>Oweniida</taxon>
        <taxon>Oweniidae</taxon>
        <taxon>Owenia</taxon>
    </lineage>
</organism>
<feature type="disulfide bond" evidence="13">
    <location>
        <begin position="757"/>
        <end position="784"/>
    </location>
</feature>
<feature type="region of interest" description="Disordered" evidence="14">
    <location>
        <begin position="1146"/>
        <end position="1192"/>
    </location>
</feature>
<dbReference type="PROSITE" id="PS50923">
    <property type="entry name" value="SUSHI"/>
    <property type="match status" value="12"/>
</dbReference>
<feature type="disulfide bond" evidence="13">
    <location>
        <begin position="444"/>
        <end position="471"/>
    </location>
</feature>
<dbReference type="EMBL" id="CAIIXF020000007">
    <property type="protein sequence ID" value="CAH1790204.1"/>
    <property type="molecule type" value="Genomic_DNA"/>
</dbReference>
<dbReference type="Proteomes" id="UP000749559">
    <property type="component" value="Unassembled WGS sequence"/>
</dbReference>
<dbReference type="GO" id="GO:0005576">
    <property type="term" value="C:extracellular region"/>
    <property type="evidence" value="ECO:0007669"/>
    <property type="project" value="UniProtKB-SubCell"/>
</dbReference>
<protein>
    <submittedName>
        <fullName evidence="18">Uncharacterized protein</fullName>
    </submittedName>
</protein>
<dbReference type="InterPro" id="IPR000742">
    <property type="entry name" value="EGF"/>
</dbReference>
<dbReference type="CDD" id="cd00054">
    <property type="entry name" value="EGF_CA"/>
    <property type="match status" value="2"/>
</dbReference>
<keyword evidence="15" id="KW-0812">Transmembrane</keyword>
<proteinExistence type="predicted"/>
<evidence type="ECO:0000259" key="16">
    <source>
        <dbReference type="PROSITE" id="PS50026"/>
    </source>
</evidence>
<feature type="domain" description="EGF-like" evidence="16">
    <location>
        <begin position="240"/>
        <end position="276"/>
    </location>
</feature>
<keyword evidence="10 12" id="KW-1015">Disulfide bond</keyword>
<comment type="caution">
    <text evidence="18">The sequence shown here is derived from an EMBL/GenBank/DDBJ whole genome shotgun (WGS) entry which is preliminary data.</text>
</comment>
<feature type="disulfide bond" evidence="13">
    <location>
        <begin position="821"/>
        <end position="848"/>
    </location>
</feature>
<feature type="disulfide bond" evidence="13">
    <location>
        <begin position="693"/>
        <end position="720"/>
    </location>
</feature>
<evidence type="ECO:0000256" key="2">
    <source>
        <dbReference type="ARBA" id="ARBA00004613"/>
    </source>
</evidence>
<dbReference type="GO" id="GO:0005737">
    <property type="term" value="C:cytoplasm"/>
    <property type="evidence" value="ECO:0007669"/>
    <property type="project" value="UniProtKB-SubCell"/>
</dbReference>
<keyword evidence="15" id="KW-0472">Membrane</keyword>
<evidence type="ECO:0000256" key="5">
    <source>
        <dbReference type="ARBA" id="ARBA00022536"/>
    </source>
</evidence>
<evidence type="ECO:0000256" key="12">
    <source>
        <dbReference type="PROSITE-ProRule" id="PRU00076"/>
    </source>
</evidence>
<dbReference type="SMART" id="SM00032">
    <property type="entry name" value="CCP"/>
    <property type="match status" value="12"/>
</dbReference>
<feature type="domain" description="Sushi" evidence="17">
    <location>
        <begin position="854"/>
        <end position="914"/>
    </location>
</feature>
<keyword evidence="6 13" id="KW-0768">Sushi</keyword>
<feature type="compositionally biased region" description="Polar residues" evidence="14">
    <location>
        <begin position="1154"/>
        <end position="1173"/>
    </location>
</feature>
<dbReference type="PROSITE" id="PS00022">
    <property type="entry name" value="EGF_1"/>
    <property type="match status" value="2"/>
</dbReference>
<feature type="compositionally biased region" description="Low complexity" evidence="14">
    <location>
        <begin position="1059"/>
        <end position="1070"/>
    </location>
</feature>
<feature type="disulfide bond" evidence="13">
    <location>
        <begin position="281"/>
        <end position="324"/>
    </location>
</feature>
<evidence type="ECO:0000256" key="3">
    <source>
        <dbReference type="ARBA" id="ARBA00022490"/>
    </source>
</evidence>
<dbReference type="SMART" id="SM00181">
    <property type="entry name" value="EGF"/>
    <property type="match status" value="2"/>
</dbReference>
<feature type="disulfide bond" evidence="13">
    <location>
        <begin position="629"/>
        <end position="656"/>
    </location>
</feature>
<feature type="domain" description="Sushi" evidence="17">
    <location>
        <begin position="413"/>
        <end position="473"/>
    </location>
</feature>
<evidence type="ECO:0000256" key="1">
    <source>
        <dbReference type="ARBA" id="ARBA00004496"/>
    </source>
</evidence>
<dbReference type="PROSITE" id="PS50026">
    <property type="entry name" value="EGF_3"/>
    <property type="match status" value="2"/>
</dbReference>
<feature type="transmembrane region" description="Helical" evidence="15">
    <location>
        <begin position="21"/>
        <end position="40"/>
    </location>
</feature>
<feature type="disulfide bond" evidence="13">
    <location>
        <begin position="1007"/>
        <end position="1034"/>
    </location>
</feature>
<feature type="disulfide bond" evidence="13">
    <location>
        <begin position="664"/>
        <end position="707"/>
    </location>
</feature>
<keyword evidence="3" id="KW-0963">Cytoplasm</keyword>
<dbReference type="Pfam" id="PF00084">
    <property type="entry name" value="Sushi"/>
    <property type="match status" value="12"/>
</dbReference>
<dbReference type="OrthoDB" id="9991441at2759"/>
<evidence type="ECO:0000313" key="19">
    <source>
        <dbReference type="Proteomes" id="UP000749559"/>
    </source>
</evidence>
<feature type="domain" description="Sushi" evidence="17">
    <location>
        <begin position="918"/>
        <end position="978"/>
    </location>
</feature>
<feature type="disulfide bond" evidence="13">
    <location>
        <begin position="565"/>
        <end position="592"/>
    </location>
</feature>
<gene>
    <name evidence="18" type="ORF">OFUS_LOCUS15445</name>
</gene>
<keyword evidence="8" id="KW-0677">Repeat</keyword>
<evidence type="ECO:0000256" key="9">
    <source>
        <dbReference type="ARBA" id="ARBA00022837"/>
    </source>
</evidence>
<feature type="disulfide bond" evidence="13">
    <location>
        <begin position="885"/>
        <end position="912"/>
    </location>
</feature>
<evidence type="ECO:0000259" key="17">
    <source>
        <dbReference type="PROSITE" id="PS50923"/>
    </source>
</evidence>
<keyword evidence="19" id="KW-1185">Reference proteome</keyword>
<dbReference type="InterPro" id="IPR000436">
    <property type="entry name" value="Sushi_SCR_CCP_dom"/>
</dbReference>
<keyword evidence="7" id="KW-0732">Signal</keyword>
<dbReference type="InterPro" id="IPR035976">
    <property type="entry name" value="Sushi/SCR/CCP_sf"/>
</dbReference>
<dbReference type="Gene3D" id="2.10.70.10">
    <property type="entry name" value="Complement Module, domain 1"/>
    <property type="match status" value="12"/>
</dbReference>
<feature type="domain" description="Sushi" evidence="17">
    <location>
        <begin position="598"/>
        <end position="658"/>
    </location>
</feature>
<feature type="domain" description="Sushi" evidence="17">
    <location>
        <begin position="535"/>
        <end position="594"/>
    </location>
</feature>
<dbReference type="AlphaFoldDB" id="A0A8S4PAC3"/>
<dbReference type="InterPro" id="IPR001881">
    <property type="entry name" value="EGF-like_Ca-bd_dom"/>
</dbReference>
<feature type="domain" description="Sushi" evidence="17">
    <location>
        <begin position="340"/>
        <end position="412"/>
    </location>
</feature>
<feature type="disulfide bond" evidence="13">
    <location>
        <begin position="505"/>
        <end position="532"/>
    </location>
</feature>
<evidence type="ECO:0000256" key="13">
    <source>
        <dbReference type="PROSITE-ProRule" id="PRU00302"/>
    </source>
</evidence>
<evidence type="ECO:0000256" key="8">
    <source>
        <dbReference type="ARBA" id="ARBA00022737"/>
    </source>
</evidence>